<evidence type="ECO:0000313" key="5">
    <source>
        <dbReference type="EMBL" id="SFT21066.1"/>
    </source>
</evidence>
<dbReference type="EMBL" id="FOZW01000015">
    <property type="protein sequence ID" value="SFT21066.1"/>
    <property type="molecule type" value="Genomic_DNA"/>
</dbReference>
<evidence type="ECO:0000313" key="6">
    <source>
        <dbReference type="Proteomes" id="UP000199392"/>
    </source>
</evidence>
<dbReference type="SUPFAM" id="SSF47413">
    <property type="entry name" value="lambda repressor-like DNA-binding domains"/>
    <property type="match status" value="1"/>
</dbReference>
<evidence type="ECO:0000256" key="1">
    <source>
        <dbReference type="ARBA" id="ARBA00023015"/>
    </source>
</evidence>
<dbReference type="InterPro" id="IPR000843">
    <property type="entry name" value="HTH_LacI"/>
</dbReference>
<name>A0A1I6W511_9RHOB</name>
<keyword evidence="1" id="KW-0805">Transcription regulation</keyword>
<dbReference type="InterPro" id="IPR028082">
    <property type="entry name" value="Peripla_BP_I"/>
</dbReference>
<evidence type="ECO:0000256" key="2">
    <source>
        <dbReference type="ARBA" id="ARBA00023125"/>
    </source>
</evidence>
<dbReference type="GO" id="GO:0003700">
    <property type="term" value="F:DNA-binding transcription factor activity"/>
    <property type="evidence" value="ECO:0007669"/>
    <property type="project" value="TreeGrafter"/>
</dbReference>
<dbReference type="Proteomes" id="UP000199392">
    <property type="component" value="Unassembled WGS sequence"/>
</dbReference>
<dbReference type="STRING" id="311180.SAMN04488050_11524"/>
<dbReference type="Gene3D" id="3.40.50.2300">
    <property type="match status" value="2"/>
</dbReference>
<gene>
    <name evidence="5" type="ORF">SAMN04488050_11524</name>
</gene>
<keyword evidence="3" id="KW-0804">Transcription</keyword>
<dbReference type="PROSITE" id="PS50932">
    <property type="entry name" value="HTH_LACI_2"/>
    <property type="match status" value="1"/>
</dbReference>
<dbReference type="Pfam" id="PF13377">
    <property type="entry name" value="Peripla_BP_3"/>
    <property type="match status" value="1"/>
</dbReference>
<organism evidence="5 6">
    <name type="scientific">Alloyangia pacifica</name>
    <dbReference type="NCBI Taxonomy" id="311180"/>
    <lineage>
        <taxon>Bacteria</taxon>
        <taxon>Pseudomonadati</taxon>
        <taxon>Pseudomonadota</taxon>
        <taxon>Alphaproteobacteria</taxon>
        <taxon>Rhodobacterales</taxon>
        <taxon>Roseobacteraceae</taxon>
        <taxon>Alloyangia</taxon>
    </lineage>
</organism>
<dbReference type="Pfam" id="PF00356">
    <property type="entry name" value="LacI"/>
    <property type="match status" value="1"/>
</dbReference>
<accession>A0A1I6W511</accession>
<dbReference type="AlphaFoldDB" id="A0A1I6W511"/>
<dbReference type="CDD" id="cd01392">
    <property type="entry name" value="HTH_LacI"/>
    <property type="match status" value="1"/>
</dbReference>
<dbReference type="InterPro" id="IPR010982">
    <property type="entry name" value="Lambda_DNA-bd_dom_sf"/>
</dbReference>
<reference evidence="6" key="1">
    <citation type="submission" date="2016-10" db="EMBL/GenBank/DDBJ databases">
        <authorList>
            <person name="Varghese N."/>
            <person name="Submissions S."/>
        </authorList>
    </citation>
    <scope>NUCLEOTIDE SEQUENCE [LARGE SCALE GENOMIC DNA]</scope>
    <source>
        <strain evidence="6">DSM 26894</strain>
    </source>
</reference>
<proteinExistence type="predicted"/>
<evidence type="ECO:0000256" key="3">
    <source>
        <dbReference type="ARBA" id="ARBA00023163"/>
    </source>
</evidence>
<dbReference type="CDD" id="cd06278">
    <property type="entry name" value="PBP1_LacI-like"/>
    <property type="match status" value="1"/>
</dbReference>
<dbReference type="PANTHER" id="PTHR30146:SF109">
    <property type="entry name" value="HTH-TYPE TRANSCRIPTIONAL REGULATOR GALS"/>
    <property type="match status" value="1"/>
</dbReference>
<keyword evidence="2" id="KW-0238">DNA-binding</keyword>
<dbReference type="OrthoDB" id="8433438at2"/>
<dbReference type="Gene3D" id="1.10.260.40">
    <property type="entry name" value="lambda repressor-like DNA-binding domains"/>
    <property type="match status" value="1"/>
</dbReference>
<evidence type="ECO:0000259" key="4">
    <source>
        <dbReference type="PROSITE" id="PS50932"/>
    </source>
</evidence>
<dbReference type="InterPro" id="IPR046335">
    <property type="entry name" value="LacI/GalR-like_sensor"/>
</dbReference>
<feature type="domain" description="HTH lacI-type" evidence="4">
    <location>
        <begin position="13"/>
        <end position="67"/>
    </location>
</feature>
<protein>
    <submittedName>
        <fullName evidence="5">Transcriptional regulator, LacI family</fullName>
    </submittedName>
</protein>
<dbReference type="PANTHER" id="PTHR30146">
    <property type="entry name" value="LACI-RELATED TRANSCRIPTIONAL REPRESSOR"/>
    <property type="match status" value="1"/>
</dbReference>
<dbReference type="SMART" id="SM00354">
    <property type="entry name" value="HTH_LACI"/>
    <property type="match status" value="1"/>
</dbReference>
<dbReference type="SUPFAM" id="SSF53822">
    <property type="entry name" value="Periplasmic binding protein-like I"/>
    <property type="match status" value="1"/>
</dbReference>
<dbReference type="GO" id="GO:0000976">
    <property type="term" value="F:transcription cis-regulatory region binding"/>
    <property type="evidence" value="ECO:0007669"/>
    <property type="project" value="TreeGrafter"/>
</dbReference>
<sequence length="344" mass="36680">MTSNSRMQRKGAVTAKQVADLAGVSRAAVSRSFTPGASVSAETRRKVMAAADQLGYQVNHLARGLISSQSGLVALIAAEIETPYRAALLSALAQALQAAGKTPILIATERSDESVRNALRQATSYRTEAAVVLSGMPDTALTEMCLRHGMRLVLINRDDAQPGTLQIRLNDRAAGETAFNTLLSTGCKRIALIASDAGTPSLVGRIEGFEGAARAQGVEISRLISGATSYATGLQIGTQLFSRPDRPDGVFCVTDLLACGVMDAARQRFGLRVPEDVSCIGYDDIPQASWESYQLTTFAQPIDEIAEAAIDWLAAPTEDHARSEIVELQAPLVWRQTLPRLAPS</sequence>
<keyword evidence="6" id="KW-1185">Reference proteome</keyword>